<feature type="compositionally biased region" description="Low complexity" evidence="5">
    <location>
        <begin position="222"/>
        <end position="252"/>
    </location>
</feature>
<evidence type="ECO:0000313" key="8">
    <source>
        <dbReference type="EMBL" id="CAD7651835.1"/>
    </source>
</evidence>
<feature type="compositionally biased region" description="Pro residues" evidence="5">
    <location>
        <begin position="253"/>
        <end position="262"/>
    </location>
</feature>
<evidence type="ECO:0000259" key="7">
    <source>
        <dbReference type="PROSITE" id="PS50189"/>
    </source>
</evidence>
<dbReference type="Pfam" id="PF00965">
    <property type="entry name" value="TIMP"/>
    <property type="match status" value="1"/>
</dbReference>
<protein>
    <recommendedName>
        <fullName evidence="7">NTR domain-containing protein</fullName>
    </recommendedName>
</protein>
<evidence type="ECO:0000256" key="6">
    <source>
        <dbReference type="SAM" id="SignalP"/>
    </source>
</evidence>
<feature type="region of interest" description="Disordered" evidence="5">
    <location>
        <begin position="221"/>
        <end position="263"/>
    </location>
</feature>
<evidence type="ECO:0000256" key="2">
    <source>
        <dbReference type="ARBA" id="ARBA00022525"/>
    </source>
</evidence>
<feature type="signal peptide" evidence="6">
    <location>
        <begin position="1"/>
        <end position="19"/>
    </location>
</feature>
<dbReference type="Proteomes" id="UP000728032">
    <property type="component" value="Unassembled WGS sequence"/>
</dbReference>
<dbReference type="Gene3D" id="2.60.450.20">
    <property type="match status" value="1"/>
</dbReference>
<proteinExistence type="predicted"/>
<evidence type="ECO:0000256" key="5">
    <source>
        <dbReference type="SAM" id="MobiDB-lite"/>
    </source>
</evidence>
<dbReference type="OrthoDB" id="6041373at2759"/>
<feature type="domain" description="NTR" evidence="7">
    <location>
        <begin position="31"/>
        <end position="160"/>
    </location>
</feature>
<dbReference type="AlphaFoldDB" id="A0A7R9M1L7"/>
<gene>
    <name evidence="8" type="ORF">ONB1V03_LOCUS8508</name>
</gene>
<sequence length="697" mass="74120">MTPTLALCLLLAVVPAARACLCQLKQLQFRCSSATCYNERVANDFCRSDFCVEASIRSDRQYSGQQLHHNVTYATYQFRPVRVLRFTPASLLAIKTSTVYTPSESAQCGVQLKKGSIYFFCGQMLGQKAVLTACHYVKRTETLNLAERSFFISGYKKTNCQPSSHEPFRLPAYSNATYQRPPTPKPKPPIAIHALPTLASPKPIVAGNFIPTVVQKPVSPVTLPTLKPTPNATTTTTTKASTTSATTGKPDPQSGPPGPPGSPANGDYFCLLVPINALSLNRFLKYLTSKEGFAVDSSGQYVLYCPNQFFCIPQTSQLTALQNITALEVLSVADKSAEMERQLAASTEDFKALMPKPLLPMCKDFNETTFIVAPWLVSALSVLQPPEDTSEVPPPCSDTNVEVDCDFNATVTLADGTTITASPLQEPALPTTIATPDGTAIAITVGQASRVTAADGTEAVLALDGSSRTLLPDGTVVAISVDQNVSLNMSDGASVVFNQMGMTVTLPDGTRVQTSEYGMVVTTPEGKNTLIPVDSNGAEVHSSGGSEVVVTEGLNAEIRAKTGTQVLITPTDTTIGGRDGGTTNIMPDGTVTVTAPGGLSLVFAVDAYVNVTTSDGTAASMGQDDSLYVINENVCIVVFPNGNEMIVTKDEIISLESDGSVTVTDSLGSNPVLPTDQKGVPCEDFSCLESRQMPEWR</sequence>
<keyword evidence="6" id="KW-0732">Signal</keyword>
<reference evidence="8" key="1">
    <citation type="submission" date="2020-11" db="EMBL/GenBank/DDBJ databases">
        <authorList>
            <person name="Tran Van P."/>
        </authorList>
    </citation>
    <scope>NUCLEOTIDE SEQUENCE</scope>
</reference>
<name>A0A7R9M1L7_9ACAR</name>
<dbReference type="SUPFAM" id="SSF50242">
    <property type="entry name" value="TIMP-like"/>
    <property type="match status" value="1"/>
</dbReference>
<evidence type="ECO:0000256" key="4">
    <source>
        <dbReference type="PIRSR" id="PIRSR601820-3"/>
    </source>
</evidence>
<dbReference type="InterPro" id="IPR008993">
    <property type="entry name" value="TIMP-like_OB-fold"/>
</dbReference>
<organism evidence="8">
    <name type="scientific">Oppiella nova</name>
    <dbReference type="NCBI Taxonomy" id="334625"/>
    <lineage>
        <taxon>Eukaryota</taxon>
        <taxon>Metazoa</taxon>
        <taxon>Ecdysozoa</taxon>
        <taxon>Arthropoda</taxon>
        <taxon>Chelicerata</taxon>
        <taxon>Arachnida</taxon>
        <taxon>Acari</taxon>
        <taxon>Acariformes</taxon>
        <taxon>Sarcoptiformes</taxon>
        <taxon>Oribatida</taxon>
        <taxon>Brachypylina</taxon>
        <taxon>Oppioidea</taxon>
        <taxon>Oppiidae</taxon>
        <taxon>Oppiella</taxon>
    </lineage>
</organism>
<evidence type="ECO:0000313" key="9">
    <source>
        <dbReference type="Proteomes" id="UP000728032"/>
    </source>
</evidence>
<feature type="disulfide bond" evidence="4">
    <location>
        <begin position="36"/>
        <end position="134"/>
    </location>
</feature>
<evidence type="ECO:0000256" key="3">
    <source>
        <dbReference type="ARBA" id="ARBA00023157"/>
    </source>
</evidence>
<comment type="subcellular location">
    <subcellularLocation>
        <location evidence="1">Secreted</location>
    </subcellularLocation>
</comment>
<dbReference type="InterPro" id="IPR047002">
    <property type="entry name" value="Tcp10_C_sf"/>
</dbReference>
<dbReference type="EMBL" id="CAJPVJ010004889">
    <property type="protein sequence ID" value="CAG2169024.1"/>
    <property type="molecule type" value="Genomic_DNA"/>
</dbReference>
<accession>A0A7R9M1L7</accession>
<evidence type="ECO:0000256" key="1">
    <source>
        <dbReference type="ARBA" id="ARBA00004613"/>
    </source>
</evidence>
<dbReference type="EMBL" id="OC919714">
    <property type="protein sequence ID" value="CAD7651835.1"/>
    <property type="molecule type" value="Genomic_DNA"/>
</dbReference>
<keyword evidence="3 4" id="KW-1015">Disulfide bond</keyword>
<keyword evidence="2" id="KW-0964">Secreted</keyword>
<dbReference type="InterPro" id="IPR001134">
    <property type="entry name" value="Netrin_domain"/>
</dbReference>
<feature type="chain" id="PRO_5035680240" description="NTR domain-containing protein" evidence="6">
    <location>
        <begin position="20"/>
        <end position="697"/>
    </location>
</feature>
<dbReference type="InterPro" id="IPR001820">
    <property type="entry name" value="TIMP"/>
</dbReference>
<dbReference type="Gene3D" id="2.40.50.120">
    <property type="match status" value="1"/>
</dbReference>
<dbReference type="GO" id="GO:0005576">
    <property type="term" value="C:extracellular region"/>
    <property type="evidence" value="ECO:0007669"/>
    <property type="project" value="UniProtKB-SubCell"/>
</dbReference>
<keyword evidence="9" id="KW-1185">Reference proteome</keyword>
<dbReference type="PROSITE" id="PS50189">
    <property type="entry name" value="NTR"/>
    <property type="match status" value="1"/>
</dbReference>
<dbReference type="GO" id="GO:0008191">
    <property type="term" value="F:metalloendopeptidase inhibitor activity"/>
    <property type="evidence" value="ECO:0007669"/>
    <property type="project" value="InterPro"/>
</dbReference>